<dbReference type="InterPro" id="IPR045865">
    <property type="entry name" value="ACT-like_dom_sf"/>
</dbReference>
<dbReference type="PANTHER" id="PTHR40099">
    <property type="entry name" value="ACETOLACTATE SYNTHASE, SMALL SUBUNIT"/>
    <property type="match status" value="1"/>
</dbReference>
<evidence type="ECO:0000259" key="1">
    <source>
        <dbReference type="PROSITE" id="PS51671"/>
    </source>
</evidence>
<evidence type="ECO:0000313" key="2">
    <source>
        <dbReference type="EMBL" id="RDB60313.1"/>
    </source>
</evidence>
<dbReference type="Pfam" id="PF19571">
    <property type="entry name" value="ACT_8"/>
    <property type="match status" value="1"/>
</dbReference>
<dbReference type="PROSITE" id="PS51671">
    <property type="entry name" value="ACT"/>
    <property type="match status" value="1"/>
</dbReference>
<proteinExistence type="predicted"/>
<sequence>MSISQIGVFVENHPGHVARVLDAFVEAEVQVRGYCMSDTGDYGIVRFVVDNPEKAKQVLADMGCAVVAKEVLCLRLADRPGELARIMGVFARLNINVEYSYSLVSTYIAISVKDLAAAEEALKEEAVELIDQAQLTALVDLDRNNAQEGR</sequence>
<evidence type="ECO:0000313" key="3">
    <source>
        <dbReference type="Proteomes" id="UP000253975"/>
    </source>
</evidence>
<dbReference type="InterPro" id="IPR002912">
    <property type="entry name" value="ACT_dom"/>
</dbReference>
<name>A0A369LL45_9ACTN</name>
<organism evidence="2 3">
    <name type="scientific">Slackia isoflavoniconvertens</name>
    <dbReference type="NCBI Taxonomy" id="572010"/>
    <lineage>
        <taxon>Bacteria</taxon>
        <taxon>Bacillati</taxon>
        <taxon>Actinomycetota</taxon>
        <taxon>Coriobacteriia</taxon>
        <taxon>Eggerthellales</taxon>
        <taxon>Eggerthellaceae</taxon>
        <taxon>Slackia</taxon>
    </lineage>
</organism>
<gene>
    <name evidence="2" type="ORF">C1881_02975</name>
</gene>
<reference evidence="2 3" key="1">
    <citation type="journal article" date="2018" name="Elife">
        <title>Discovery and characterization of a prevalent human gut bacterial enzyme sufficient for the inactivation of a family of plant toxins.</title>
        <authorList>
            <person name="Koppel N."/>
            <person name="Bisanz J.E."/>
            <person name="Pandelia M.E."/>
            <person name="Turnbaugh P.J."/>
            <person name="Balskus E.P."/>
        </authorList>
    </citation>
    <scope>NUCLEOTIDE SEQUENCE [LARGE SCALE GENOMIC DNA]</scope>
    <source>
        <strain evidence="2 3">OB21 GAM31</strain>
    </source>
</reference>
<feature type="domain" description="ACT" evidence="1">
    <location>
        <begin position="71"/>
        <end position="137"/>
    </location>
</feature>
<accession>A0A369LL45</accession>
<protein>
    <submittedName>
        <fullName evidence="2">Amino acid-binding protein</fullName>
    </submittedName>
</protein>
<dbReference type="Proteomes" id="UP000253975">
    <property type="component" value="Unassembled WGS sequence"/>
</dbReference>
<dbReference type="RefSeq" id="WP_114615049.1">
    <property type="nucleotide sequence ID" value="NZ_PPTO01000003.1"/>
</dbReference>
<dbReference type="SUPFAM" id="SSF55021">
    <property type="entry name" value="ACT-like"/>
    <property type="match status" value="2"/>
</dbReference>
<comment type="caution">
    <text evidence="2">The sequence shown here is derived from an EMBL/GenBank/DDBJ whole genome shotgun (WGS) entry which is preliminary data.</text>
</comment>
<dbReference type="Gene3D" id="3.30.2130.10">
    <property type="entry name" value="VC0802-like"/>
    <property type="match status" value="1"/>
</dbReference>
<dbReference type="AlphaFoldDB" id="A0A369LL45"/>
<dbReference type="PANTHER" id="PTHR40099:SF1">
    <property type="entry name" value="ACETOLACTATE SYNTHASE, SMALL SUBUNIT"/>
    <property type="match status" value="1"/>
</dbReference>
<dbReference type="InterPro" id="IPR045739">
    <property type="entry name" value="ACT_dom_pair"/>
</dbReference>
<dbReference type="EMBL" id="PPTO01000003">
    <property type="protein sequence ID" value="RDB60313.1"/>
    <property type="molecule type" value="Genomic_DNA"/>
</dbReference>